<evidence type="ECO:0000256" key="1">
    <source>
        <dbReference type="SAM" id="MobiDB-lite"/>
    </source>
</evidence>
<keyword evidence="3" id="KW-1185">Reference proteome</keyword>
<protein>
    <submittedName>
        <fullName evidence="2">Uncharacterized protein</fullName>
    </submittedName>
</protein>
<name>A0A2S6YYX3_9XANT</name>
<feature type="region of interest" description="Disordered" evidence="1">
    <location>
        <begin position="93"/>
        <end position="112"/>
    </location>
</feature>
<dbReference type="AlphaFoldDB" id="A0A2S6YYX3"/>
<reference evidence="2 3" key="1">
    <citation type="submission" date="2016-08" db="EMBL/GenBank/DDBJ databases">
        <title>Evolution of the type three secretion system and type three effector repertoires in Xanthomonas.</title>
        <authorList>
            <person name="Merda D."/>
            <person name="Briand M."/>
            <person name="Bosis E."/>
            <person name="Rousseau C."/>
            <person name="Portier P."/>
            <person name="Jacques M.-A."/>
            <person name="Fischer-Le Saux M."/>
        </authorList>
    </citation>
    <scope>NUCLEOTIDE SEQUENCE [LARGE SCALE GENOMIC DNA]</scope>
    <source>
        <strain evidence="2 3">CFBP 4691</strain>
    </source>
</reference>
<organism evidence="2 3">
    <name type="scientific">Xanthomonas theicola</name>
    <dbReference type="NCBI Taxonomy" id="56464"/>
    <lineage>
        <taxon>Bacteria</taxon>
        <taxon>Pseudomonadati</taxon>
        <taxon>Pseudomonadota</taxon>
        <taxon>Gammaproteobacteria</taxon>
        <taxon>Lysobacterales</taxon>
        <taxon>Lysobacteraceae</taxon>
        <taxon>Xanthomonas</taxon>
    </lineage>
</organism>
<dbReference type="Proteomes" id="UP000239898">
    <property type="component" value="Unassembled WGS sequence"/>
</dbReference>
<dbReference type="EMBL" id="MIGX01000299">
    <property type="protein sequence ID" value="PPT73290.1"/>
    <property type="molecule type" value="Genomic_DNA"/>
</dbReference>
<sequence length="112" mass="12618">MISLFAGHERESKRQQMGDRLTLLSRHIDFAAIAQAVDAKLTLGTGQRDGRPAFSRDELSRRRAPGVVHHGHLGLDPHRIPAVPHLCAPHRRRQARQGRHRRMHAQIPAVAQ</sequence>
<evidence type="ECO:0000313" key="3">
    <source>
        <dbReference type="Proteomes" id="UP000239898"/>
    </source>
</evidence>
<evidence type="ECO:0000313" key="2">
    <source>
        <dbReference type="EMBL" id="PPT73290.1"/>
    </source>
</evidence>
<comment type="caution">
    <text evidence="2">The sequence shown here is derived from an EMBL/GenBank/DDBJ whole genome shotgun (WGS) entry which is preliminary data.</text>
</comment>
<proteinExistence type="predicted"/>
<accession>A0A2S6YYX3</accession>
<gene>
    <name evidence="2" type="ORF">XthCFBP4691_20460</name>
</gene>
<feature type="compositionally biased region" description="Basic residues" evidence="1">
    <location>
        <begin position="93"/>
        <end position="104"/>
    </location>
</feature>